<protein>
    <submittedName>
        <fullName evidence="11">Amino acid ABC transporter, permease protein, His/Glu/Gln/Arg/opine family</fullName>
    </submittedName>
</protein>
<organism evidence="11">
    <name type="scientific">metagenome</name>
    <dbReference type="NCBI Taxonomy" id="256318"/>
    <lineage>
        <taxon>unclassified sequences</taxon>
        <taxon>metagenomes</taxon>
    </lineage>
</organism>
<keyword evidence="7 9" id="KW-1133">Transmembrane helix</keyword>
<dbReference type="GO" id="GO:0022857">
    <property type="term" value="F:transmembrane transporter activity"/>
    <property type="evidence" value="ECO:0007669"/>
    <property type="project" value="InterPro"/>
</dbReference>
<evidence type="ECO:0000256" key="2">
    <source>
        <dbReference type="ARBA" id="ARBA00010072"/>
    </source>
</evidence>
<feature type="transmembrane region" description="Helical" evidence="9">
    <location>
        <begin position="25"/>
        <end position="43"/>
    </location>
</feature>
<keyword evidence="4" id="KW-1003">Cell membrane</keyword>
<evidence type="ECO:0000256" key="5">
    <source>
        <dbReference type="ARBA" id="ARBA00022692"/>
    </source>
</evidence>
<dbReference type="GO" id="GO:0043190">
    <property type="term" value="C:ATP-binding cassette (ABC) transporter complex"/>
    <property type="evidence" value="ECO:0007669"/>
    <property type="project" value="InterPro"/>
</dbReference>
<keyword evidence="5 9" id="KW-0812">Transmembrane</keyword>
<dbReference type="PANTHER" id="PTHR30614:SF20">
    <property type="entry name" value="GLUTAMINE TRANSPORT SYSTEM PERMEASE PROTEIN GLNP"/>
    <property type="match status" value="1"/>
</dbReference>
<proteinExistence type="inferred from homology"/>
<dbReference type="InterPro" id="IPR010065">
    <property type="entry name" value="AA_ABC_transptr_permease_3TM"/>
</dbReference>
<feature type="domain" description="ABC transmembrane type-1" evidence="10">
    <location>
        <begin position="73"/>
        <end position="266"/>
    </location>
</feature>
<dbReference type="PROSITE" id="PS50928">
    <property type="entry name" value="ABC_TM1"/>
    <property type="match status" value="1"/>
</dbReference>
<evidence type="ECO:0000256" key="9">
    <source>
        <dbReference type="SAM" id="Phobius"/>
    </source>
</evidence>
<evidence type="ECO:0000259" key="10">
    <source>
        <dbReference type="PROSITE" id="PS50928"/>
    </source>
</evidence>
<dbReference type="GO" id="GO:0006865">
    <property type="term" value="P:amino acid transport"/>
    <property type="evidence" value="ECO:0007669"/>
    <property type="project" value="UniProtKB-KW"/>
</dbReference>
<evidence type="ECO:0000256" key="8">
    <source>
        <dbReference type="ARBA" id="ARBA00023136"/>
    </source>
</evidence>
<dbReference type="Gene3D" id="1.10.3720.10">
    <property type="entry name" value="MetI-like"/>
    <property type="match status" value="1"/>
</dbReference>
<dbReference type="AlphaFoldDB" id="A0A2P2BYU8"/>
<keyword evidence="6" id="KW-0029">Amino-acid transport</keyword>
<accession>A0A2P2BYU8</accession>
<feature type="transmembrane region" description="Helical" evidence="9">
    <location>
        <begin position="143"/>
        <end position="164"/>
    </location>
</feature>
<dbReference type="InterPro" id="IPR000515">
    <property type="entry name" value="MetI-like"/>
</dbReference>
<evidence type="ECO:0000256" key="1">
    <source>
        <dbReference type="ARBA" id="ARBA00004651"/>
    </source>
</evidence>
<evidence type="ECO:0000256" key="7">
    <source>
        <dbReference type="ARBA" id="ARBA00022989"/>
    </source>
</evidence>
<reference evidence="11" key="1">
    <citation type="submission" date="2015-08" db="EMBL/GenBank/DDBJ databases">
        <authorList>
            <person name="Babu N.S."/>
            <person name="Beckwith C.J."/>
            <person name="Beseler K.G."/>
            <person name="Brison A."/>
            <person name="Carone J.V."/>
            <person name="Caskin T.P."/>
            <person name="Diamond M."/>
            <person name="Durham M.E."/>
            <person name="Foxe J.M."/>
            <person name="Go M."/>
            <person name="Henderson B.A."/>
            <person name="Jones I.B."/>
            <person name="McGettigan J.A."/>
            <person name="Micheletti S.J."/>
            <person name="Nasrallah M.E."/>
            <person name="Ortiz D."/>
            <person name="Piller C.R."/>
            <person name="Privatt S.R."/>
            <person name="Schneider S.L."/>
            <person name="Sharp S."/>
            <person name="Smith T.C."/>
            <person name="Stanton J.D."/>
            <person name="Ullery H.E."/>
            <person name="Wilson R.J."/>
            <person name="Serrano M.G."/>
            <person name="Buck G."/>
            <person name="Lee V."/>
            <person name="Wang Y."/>
            <person name="Carvalho R."/>
            <person name="Voegtly L."/>
            <person name="Shi R."/>
            <person name="Duckworth R."/>
            <person name="Johnson A."/>
            <person name="Loviza R."/>
            <person name="Walstead R."/>
            <person name="Shah Z."/>
            <person name="Kiflezghi M."/>
            <person name="Wade K."/>
            <person name="Ball S.L."/>
            <person name="Bradley K.W."/>
            <person name="Asai D.J."/>
            <person name="Bowman C.A."/>
            <person name="Russell D.A."/>
            <person name="Pope W.H."/>
            <person name="Jacobs-Sera D."/>
            <person name="Hendrix R.W."/>
            <person name="Hatfull G.F."/>
        </authorList>
    </citation>
    <scope>NUCLEOTIDE SEQUENCE</scope>
</reference>
<keyword evidence="8 9" id="KW-0472">Membrane</keyword>
<dbReference type="EMBL" id="CZKA01000015">
    <property type="protein sequence ID" value="CUR54930.1"/>
    <property type="molecule type" value="Genomic_DNA"/>
</dbReference>
<keyword evidence="3" id="KW-0813">Transport</keyword>
<dbReference type="NCBIfam" id="TIGR01726">
    <property type="entry name" value="HEQRo_perm_3TM"/>
    <property type="match status" value="1"/>
</dbReference>
<evidence type="ECO:0000256" key="4">
    <source>
        <dbReference type="ARBA" id="ARBA00022475"/>
    </source>
</evidence>
<dbReference type="InterPro" id="IPR043429">
    <property type="entry name" value="ArtM/GltK/GlnP/TcyL/YhdX-like"/>
</dbReference>
<feature type="transmembrane region" description="Helical" evidence="9">
    <location>
        <begin position="79"/>
        <end position="97"/>
    </location>
</feature>
<feature type="transmembrane region" description="Helical" evidence="9">
    <location>
        <begin position="243"/>
        <end position="263"/>
    </location>
</feature>
<gene>
    <name evidence="11" type="ORF">NOCA2220121</name>
</gene>
<evidence type="ECO:0000256" key="3">
    <source>
        <dbReference type="ARBA" id="ARBA00022448"/>
    </source>
</evidence>
<dbReference type="InterPro" id="IPR035906">
    <property type="entry name" value="MetI-like_sf"/>
</dbReference>
<dbReference type="PANTHER" id="PTHR30614">
    <property type="entry name" value="MEMBRANE COMPONENT OF AMINO ACID ABC TRANSPORTER"/>
    <property type="match status" value="1"/>
</dbReference>
<feature type="transmembrane region" description="Helical" evidence="9">
    <location>
        <begin position="118"/>
        <end position="137"/>
    </location>
</feature>
<dbReference type="SUPFAM" id="SSF161098">
    <property type="entry name" value="MetI-like"/>
    <property type="match status" value="1"/>
</dbReference>
<evidence type="ECO:0000313" key="11">
    <source>
        <dbReference type="EMBL" id="CUR54930.1"/>
    </source>
</evidence>
<comment type="similarity">
    <text evidence="2">Belongs to the binding-protein-dependent transport system permease family. HisMQ subfamily.</text>
</comment>
<sequence length="281" mass="30859">MSDWSPSLRQLERESVARRLRRRRGLTAVAVTVVVLGVLLGALTSSPGWPRVRETFFSWPDAKASFPLVRDGFWTNVKMFLIAEPLILVVGILVAVTRQTVSPWLTPLRLLAVAYTDLFRGVPTLLVVVLCAFGIPALELQGITSSLFVLTTLALVLSYGAYVAEVVRSGIESIHPSQRASAEALGLSRGQSMRFVILPQALRRVVPPLMNDFVSLQKDTALVSAVGLVEALRAAQDYGNYNFNYTPLLVAAAFFVVVTVPLARLTDWLSARAQRRERGGR</sequence>
<dbReference type="Pfam" id="PF00528">
    <property type="entry name" value="BPD_transp_1"/>
    <property type="match status" value="1"/>
</dbReference>
<dbReference type="CDD" id="cd06261">
    <property type="entry name" value="TM_PBP2"/>
    <property type="match status" value="1"/>
</dbReference>
<name>A0A2P2BYU8_9ZZZZ</name>
<comment type="subcellular location">
    <subcellularLocation>
        <location evidence="1">Cell membrane</location>
        <topology evidence="1">Multi-pass membrane protein</topology>
    </subcellularLocation>
</comment>
<evidence type="ECO:0000256" key="6">
    <source>
        <dbReference type="ARBA" id="ARBA00022970"/>
    </source>
</evidence>